<accession>A0ABT3JUC9</accession>
<protein>
    <submittedName>
        <fullName evidence="3">Glycosyltransferase family 2 protein</fullName>
    </submittedName>
</protein>
<reference evidence="3 4" key="1">
    <citation type="submission" date="2022-10" db="EMBL/GenBank/DDBJ databases">
        <title>Xanthomonas sp. H13-6.</title>
        <authorList>
            <person name="Liu X."/>
            <person name="Deng Z."/>
            <person name="Jiang Y."/>
            <person name="Yu T."/>
            <person name="Ai J."/>
        </authorList>
    </citation>
    <scope>NUCLEOTIDE SEQUENCE [LARGE SCALE GENOMIC DNA]</scope>
    <source>
        <strain evidence="3 4">H13-6</strain>
    </source>
</reference>
<evidence type="ECO:0000313" key="3">
    <source>
        <dbReference type="EMBL" id="MCW4472104.1"/>
    </source>
</evidence>
<proteinExistence type="predicted"/>
<dbReference type="Pfam" id="PF00535">
    <property type="entry name" value="Glycos_transf_2"/>
    <property type="match status" value="1"/>
</dbReference>
<dbReference type="InterPro" id="IPR001173">
    <property type="entry name" value="Glyco_trans_2-like"/>
</dbReference>
<organism evidence="3 4">
    <name type="scientific">Xanthomonas chitinilytica</name>
    <dbReference type="NCBI Taxonomy" id="2989819"/>
    <lineage>
        <taxon>Bacteria</taxon>
        <taxon>Pseudomonadati</taxon>
        <taxon>Pseudomonadota</taxon>
        <taxon>Gammaproteobacteria</taxon>
        <taxon>Lysobacterales</taxon>
        <taxon>Lysobacteraceae</taxon>
        <taxon>Xanthomonas</taxon>
    </lineage>
</organism>
<comment type="caution">
    <text evidence="3">The sequence shown here is derived from an EMBL/GenBank/DDBJ whole genome shotgun (WGS) entry which is preliminary data.</text>
</comment>
<dbReference type="Gene3D" id="3.90.550.10">
    <property type="entry name" value="Spore Coat Polysaccharide Biosynthesis Protein SpsA, Chain A"/>
    <property type="match status" value="1"/>
</dbReference>
<sequence length="319" mass="34633">MDRTRIAVLVPCYNEAATIAKVVGDFAAQLPQAEIVVLDNNSSDGTARLAREAGARVREVSLQGKGNVVRRGFADVEADVYVLVDGDDTYEAAAAPRLVRRLLDDGLDMVVGARRDREKAAYRPGHRFGNVLLTRCAGLLFGRSFDDMLSGYRVFSRRYAKSFAAHARGFEIETELAVHALQLRMPVAEVETAYGVRPDGSESKLSTWRDGWRILRTIAKLFKSERPLLFFSIGCIASVALSLALAVPLLLTYLETGLVPRFPTAILCAALMLVGLLLLACGLILDTVTRGRIEAKHMAYLAVPALPGGDGAGDRGEAR</sequence>
<keyword evidence="1" id="KW-0812">Transmembrane</keyword>
<dbReference type="EMBL" id="JAPCHY010000004">
    <property type="protein sequence ID" value="MCW4472104.1"/>
    <property type="molecule type" value="Genomic_DNA"/>
</dbReference>
<dbReference type="SUPFAM" id="SSF53448">
    <property type="entry name" value="Nucleotide-diphospho-sugar transferases"/>
    <property type="match status" value="1"/>
</dbReference>
<dbReference type="RefSeq" id="WP_265127064.1">
    <property type="nucleotide sequence ID" value="NZ_JAPCHY010000004.1"/>
</dbReference>
<evidence type="ECO:0000259" key="2">
    <source>
        <dbReference type="Pfam" id="PF00535"/>
    </source>
</evidence>
<dbReference type="Proteomes" id="UP001209922">
    <property type="component" value="Unassembled WGS sequence"/>
</dbReference>
<evidence type="ECO:0000313" key="4">
    <source>
        <dbReference type="Proteomes" id="UP001209922"/>
    </source>
</evidence>
<name>A0ABT3JUC9_9XANT</name>
<feature type="transmembrane region" description="Helical" evidence="1">
    <location>
        <begin position="228"/>
        <end position="250"/>
    </location>
</feature>
<dbReference type="InterPro" id="IPR050256">
    <property type="entry name" value="Glycosyltransferase_2"/>
</dbReference>
<feature type="domain" description="Glycosyltransferase 2-like" evidence="2">
    <location>
        <begin position="8"/>
        <end position="127"/>
    </location>
</feature>
<evidence type="ECO:0000256" key="1">
    <source>
        <dbReference type="SAM" id="Phobius"/>
    </source>
</evidence>
<dbReference type="CDD" id="cd04179">
    <property type="entry name" value="DPM_DPG-synthase_like"/>
    <property type="match status" value="1"/>
</dbReference>
<gene>
    <name evidence="3" type="ORF">OK345_06275</name>
</gene>
<keyword evidence="4" id="KW-1185">Reference proteome</keyword>
<keyword evidence="1" id="KW-1133">Transmembrane helix</keyword>
<dbReference type="PANTHER" id="PTHR48090">
    <property type="entry name" value="UNDECAPRENYL-PHOSPHATE 4-DEOXY-4-FORMAMIDO-L-ARABINOSE TRANSFERASE-RELATED"/>
    <property type="match status" value="1"/>
</dbReference>
<dbReference type="InterPro" id="IPR029044">
    <property type="entry name" value="Nucleotide-diphossugar_trans"/>
</dbReference>
<feature type="transmembrane region" description="Helical" evidence="1">
    <location>
        <begin position="262"/>
        <end position="285"/>
    </location>
</feature>
<dbReference type="PANTHER" id="PTHR48090:SF7">
    <property type="entry name" value="RFBJ PROTEIN"/>
    <property type="match status" value="1"/>
</dbReference>
<keyword evidence="1" id="KW-0472">Membrane</keyword>